<dbReference type="GO" id="GO:0009236">
    <property type="term" value="P:cobalamin biosynthetic process"/>
    <property type="evidence" value="ECO:0007669"/>
    <property type="project" value="UniProtKB-UniRule"/>
</dbReference>
<dbReference type="Gene3D" id="3.40.50.300">
    <property type="entry name" value="P-loop containing nucleotide triphosphate hydrolases"/>
    <property type="match status" value="1"/>
</dbReference>
<proteinExistence type="inferred from homology"/>
<dbReference type="Gene3D" id="3.40.50.880">
    <property type="match status" value="1"/>
</dbReference>
<dbReference type="Pfam" id="PF07685">
    <property type="entry name" value="GATase_3"/>
    <property type="match status" value="1"/>
</dbReference>
<feature type="site" description="Increases nucleophilicity of active site Cys" evidence="9">
    <location>
        <position position="437"/>
    </location>
</feature>
<evidence type="ECO:0000256" key="4">
    <source>
        <dbReference type="ARBA" id="ARBA00022598"/>
    </source>
</evidence>
<evidence type="ECO:0000256" key="9">
    <source>
        <dbReference type="HAMAP-Rule" id="MF_00027"/>
    </source>
</evidence>
<dbReference type="HAMAP" id="MF_00027">
    <property type="entry name" value="CobB_CbiA"/>
    <property type="match status" value="1"/>
</dbReference>
<comment type="function">
    <text evidence="9">Catalyzes the ATP-dependent amidation of the two carboxylate groups at positions a and c of hydrogenobyrinate, using either L-glutamine or ammonia as the nitrogen source.</text>
</comment>
<accession>A0A4Q9VJ73</accession>
<comment type="caution">
    <text evidence="12">The sequence shown here is derived from an EMBL/GenBank/DDBJ whole genome shotgun (WGS) entry which is preliminary data.</text>
</comment>
<dbReference type="NCBIfam" id="TIGR00379">
    <property type="entry name" value="cobB"/>
    <property type="match status" value="1"/>
</dbReference>
<dbReference type="Pfam" id="PF01656">
    <property type="entry name" value="CbiA"/>
    <property type="match status" value="1"/>
</dbReference>
<evidence type="ECO:0000259" key="11">
    <source>
        <dbReference type="Pfam" id="PF07685"/>
    </source>
</evidence>
<evidence type="ECO:0000313" key="12">
    <source>
        <dbReference type="EMBL" id="TBW35224.1"/>
    </source>
</evidence>
<keyword evidence="7 9" id="KW-0460">Magnesium</keyword>
<reference evidence="12 13" key="1">
    <citation type="submission" date="2019-02" db="EMBL/GenBank/DDBJ databases">
        <title>Siculibacillus lacustris gen. nov., sp. nov., a new rosette-forming bacterium isolated from a freshwater crater lake (Lake St. Ana, Romania).</title>
        <authorList>
            <person name="Felfoldi T."/>
            <person name="Marton Z."/>
            <person name="Szabo A."/>
            <person name="Mentes A."/>
            <person name="Boka K."/>
            <person name="Marialigeti K."/>
            <person name="Mathe I."/>
            <person name="Koncz M."/>
            <person name="Schumann P."/>
            <person name="Toth E."/>
        </authorList>
    </citation>
    <scope>NUCLEOTIDE SEQUENCE [LARGE SCALE GENOMIC DNA]</scope>
    <source>
        <strain evidence="12 13">SA-279</strain>
    </source>
</reference>
<keyword evidence="4 9" id="KW-0436">Ligase</keyword>
<evidence type="ECO:0000313" key="13">
    <source>
        <dbReference type="Proteomes" id="UP000292781"/>
    </source>
</evidence>
<dbReference type="PROSITE" id="PS51274">
    <property type="entry name" value="GATASE_COBBQ"/>
    <property type="match status" value="1"/>
</dbReference>
<dbReference type="SUPFAM" id="SSF52540">
    <property type="entry name" value="P-loop containing nucleoside triphosphate hydrolases"/>
    <property type="match status" value="1"/>
</dbReference>
<sequence>MTPPPAVPRGLLVAALRSGSGKTTVTLGLMRALARRGLAVSGAKCGPDYIDPAFHGAATGRPSLNLDSWAMPPALLAGLARQAAVGADLVVVEGLMGLLDGVGDTPGRSGASVDVARALGLPLVLVLDVSGQSQSAAAAVAGIRVLAPDLAIAGVILNRVGSERHVRLVTQAMTAIGVEVLGALPRRPDLVLPERHLGLVQAEETADLAAILDRLADFAEAHLAIDRVIACAAPLGAPDPSGGRPLPPPGARIAVARDAAFTFLYPHLLLGWRAAGAEIVPFSPLADEAPPDDCDVCWLPGGYPELHAGRLAAATGFRAGLARFAETRPVHGECGGYMVLGRTLTDAAGTVHPMAGLLDVATSFATRRMTLGYRSVELLADGILGRAGQRLAGHEFHYATVIDAGGDPPFALAADVHGGASVATGARRGRVTGSFFHVIAGA</sequence>
<keyword evidence="13" id="KW-1185">Reference proteome</keyword>
<comment type="catalytic activity">
    <reaction evidence="9">
        <text>hydrogenobyrinate + 2 L-glutamine + 2 ATP + 2 H2O = hydrogenobyrinate a,c-diamide + 2 L-glutamate + 2 ADP + 2 phosphate + 2 H(+)</text>
        <dbReference type="Rhea" id="RHEA:12544"/>
        <dbReference type="ChEBI" id="CHEBI:15377"/>
        <dbReference type="ChEBI" id="CHEBI:15378"/>
        <dbReference type="ChEBI" id="CHEBI:29985"/>
        <dbReference type="ChEBI" id="CHEBI:30616"/>
        <dbReference type="ChEBI" id="CHEBI:43474"/>
        <dbReference type="ChEBI" id="CHEBI:58359"/>
        <dbReference type="ChEBI" id="CHEBI:77873"/>
        <dbReference type="ChEBI" id="CHEBI:77874"/>
        <dbReference type="ChEBI" id="CHEBI:456216"/>
        <dbReference type="EC" id="6.3.5.9"/>
    </reaction>
</comment>
<comment type="miscellaneous">
    <text evidence="9">The a and c carboxylates of hydrogenobyrinate are activated for nucleophilic attack via formation of a phosphorylated intermediate by ATP. CobB catalyzes first the amidation of the c-carboxylate, and then that of the a-carboxylate.</text>
</comment>
<feature type="active site" description="Nucleophile" evidence="9">
    <location>
        <position position="334"/>
    </location>
</feature>
<dbReference type="GO" id="GO:0042242">
    <property type="term" value="F:cobyrinic acid a,c-diamide synthase activity"/>
    <property type="evidence" value="ECO:0007669"/>
    <property type="project" value="InterPro"/>
</dbReference>
<comment type="similarity">
    <text evidence="2">Belongs to the CobB/CobQ family. CobQ subfamily.</text>
</comment>
<dbReference type="CDD" id="cd05388">
    <property type="entry name" value="CobB_N"/>
    <property type="match status" value="1"/>
</dbReference>
<dbReference type="GO" id="GO:0043802">
    <property type="term" value="F:hydrogenobyrinic acid a,c-diamide synthase (glutamine-hydrolysing) activity"/>
    <property type="evidence" value="ECO:0007669"/>
    <property type="project" value="UniProtKB-UniRule"/>
</dbReference>
<evidence type="ECO:0000256" key="6">
    <source>
        <dbReference type="ARBA" id="ARBA00022840"/>
    </source>
</evidence>
<comment type="cofactor">
    <cofactor evidence="1 9">
        <name>Mg(2+)</name>
        <dbReference type="ChEBI" id="CHEBI:18420"/>
    </cofactor>
</comment>
<feature type="domain" description="CobQ/CobB/MinD/ParA nucleotide binding" evidence="10">
    <location>
        <begin position="12"/>
        <end position="197"/>
    </location>
</feature>
<dbReference type="InterPro" id="IPR027417">
    <property type="entry name" value="P-loop_NTPase"/>
</dbReference>
<dbReference type="PANTHER" id="PTHR43873">
    <property type="entry name" value="COBYRINATE A,C-DIAMIDE SYNTHASE"/>
    <property type="match status" value="1"/>
</dbReference>
<dbReference type="InterPro" id="IPR004484">
    <property type="entry name" value="CbiA/CobB_synth"/>
</dbReference>
<dbReference type="PANTHER" id="PTHR43873:SF1">
    <property type="entry name" value="COBYRINATE A,C-DIAMIDE SYNTHASE"/>
    <property type="match status" value="1"/>
</dbReference>
<keyword evidence="5 9" id="KW-0547">Nucleotide-binding</keyword>
<evidence type="ECO:0000256" key="5">
    <source>
        <dbReference type="ARBA" id="ARBA00022741"/>
    </source>
</evidence>
<dbReference type="Proteomes" id="UP000292781">
    <property type="component" value="Unassembled WGS sequence"/>
</dbReference>
<comment type="pathway">
    <text evidence="9">Cofactor biosynthesis; adenosylcobalamin biosynthesis; cob(II)yrinate a,c-diamide from precorrin-2 (aerobic route): step 9/10.</text>
</comment>
<dbReference type="AlphaFoldDB" id="A0A4Q9VJ73"/>
<protein>
    <recommendedName>
        <fullName evidence="9">Hydrogenobyrinate a,c-diamide synthase</fullName>
        <ecNumber evidence="9">6.3.5.9</ecNumber>
    </recommendedName>
    <alternativeName>
        <fullName evidence="9">Hydrogenobyrinic acid a,c-diamide synthase</fullName>
    </alternativeName>
</protein>
<dbReference type="EMBL" id="SJFN01000027">
    <property type="protein sequence ID" value="TBW35224.1"/>
    <property type="molecule type" value="Genomic_DNA"/>
</dbReference>
<dbReference type="InterPro" id="IPR029062">
    <property type="entry name" value="Class_I_gatase-like"/>
</dbReference>
<dbReference type="UniPathway" id="UPA00148">
    <property type="reaction ID" value="UER00220"/>
</dbReference>
<evidence type="ECO:0000256" key="7">
    <source>
        <dbReference type="ARBA" id="ARBA00022842"/>
    </source>
</evidence>
<dbReference type="OrthoDB" id="9764035at2"/>
<keyword evidence="3 9" id="KW-0169">Cobalamin biosynthesis</keyword>
<gene>
    <name evidence="9" type="primary">cobB</name>
    <name evidence="12" type="ORF">EYW49_16445</name>
</gene>
<keyword evidence="8 9" id="KW-0315">Glutamine amidotransferase</keyword>
<dbReference type="GO" id="GO:0005524">
    <property type="term" value="F:ATP binding"/>
    <property type="evidence" value="ECO:0007669"/>
    <property type="project" value="UniProtKB-UniRule"/>
</dbReference>
<dbReference type="NCBIfam" id="NF002204">
    <property type="entry name" value="PRK01077.1"/>
    <property type="match status" value="1"/>
</dbReference>
<dbReference type="SUPFAM" id="SSF52317">
    <property type="entry name" value="Class I glutamine amidotransferase-like"/>
    <property type="match status" value="1"/>
</dbReference>
<feature type="domain" description="CobB/CobQ-like glutamine amidotransferase" evidence="11">
    <location>
        <begin position="252"/>
        <end position="440"/>
    </location>
</feature>
<evidence type="ECO:0000256" key="1">
    <source>
        <dbReference type="ARBA" id="ARBA00001946"/>
    </source>
</evidence>
<comment type="similarity">
    <text evidence="9">Belongs to the CobB/CbiA family.</text>
</comment>
<name>A0A4Q9VJ73_9HYPH</name>
<evidence type="ECO:0000256" key="2">
    <source>
        <dbReference type="ARBA" id="ARBA00006205"/>
    </source>
</evidence>
<dbReference type="EC" id="6.3.5.9" evidence="9"/>
<dbReference type="RefSeq" id="WP_131310718.1">
    <property type="nucleotide sequence ID" value="NZ_SJFN01000027.1"/>
</dbReference>
<keyword evidence="6 9" id="KW-0067">ATP-binding</keyword>
<dbReference type="InterPro" id="IPR011698">
    <property type="entry name" value="GATase_3"/>
</dbReference>
<evidence type="ECO:0000259" key="10">
    <source>
        <dbReference type="Pfam" id="PF01656"/>
    </source>
</evidence>
<dbReference type="InterPro" id="IPR002586">
    <property type="entry name" value="CobQ/CobB/MinD/ParA_Nub-bd_dom"/>
</dbReference>
<evidence type="ECO:0000256" key="8">
    <source>
        <dbReference type="ARBA" id="ARBA00022962"/>
    </source>
</evidence>
<evidence type="ECO:0000256" key="3">
    <source>
        <dbReference type="ARBA" id="ARBA00022573"/>
    </source>
</evidence>
<organism evidence="12 13">
    <name type="scientific">Siculibacillus lacustris</name>
    <dbReference type="NCBI Taxonomy" id="1549641"/>
    <lineage>
        <taxon>Bacteria</taxon>
        <taxon>Pseudomonadati</taxon>
        <taxon>Pseudomonadota</taxon>
        <taxon>Alphaproteobacteria</taxon>
        <taxon>Hyphomicrobiales</taxon>
        <taxon>Ancalomicrobiaceae</taxon>
        <taxon>Siculibacillus</taxon>
    </lineage>
</organism>
<comment type="domain">
    <text evidence="9">Comprises of two domains. The C-terminal domain contains the binding site for glutamine and catalyzes the hydrolysis of this substrate to glutamate and ammonia. The N-terminal domain is anticipated to bind ATP and hydrogenobyrinate and catalyzes the ultimate synthesis of the diamide product. The ammonia produced via the glutaminase domain is probably translocated to the adjacent domain via a molecular tunnel, where it reacts with an activated intermediate.</text>
</comment>